<sequence length="673" mass="74795">MPGKRRKLEQTAPVTARAEKPLSAIAAARLRAEAATKGAIVQETTLEPLPAPSSPPAEELVSEYEESEAGPEPAVTKRNLKLCNWQNNPKDIFVENESDLSINLDKNTTIALVGHFDFKVARGAININGANIGAVTRDGQKARKYRVYVPATQPIFKIRGLDGKNHVQFSSCKEPTPLAKLSPLYEDIWNTGSRGERRRTFGIITNSEEDPLQRPLQPQSSPEDWLRAIEDCATEPSTTLVTGAPESGKSTFSKRLINRYLTGMGKTKSAVPAVCYLDLDPSSPEYSPPGQISLVVVRELDLGPSFTHPVTTPLQPGFIQNETVRSNAIPINLANYQDYYRECIEGLYLAYKNLYSRDSSLPLLINTPAFLYTTHFRLLEQLLACFKLQNIVHVGDTCAVDPSTAEKLHALQTMSKKHRSTLHEITAQTPTLPPLRTDAELRAMHMQSYFHLSTPPTSSVPTWTSAPLTTYLPWEFSYRTTPTRSQDIVGFLALTEPLPPSSLIHYLAGSVIHILQTSSSRIPTPYTALPRTPKSQIPYFPANQKLDFTEPLDPRTSRVVCAALIRGIDPERGVVQVLVPRALEDVMTGLKAERTVFVVGCCETPEWAYVEDAYARRYEEEVGERKVGESRELPVWVEKEGVVDGMGYLNTVRRVRKFITGEKEKEGEGKGKP</sequence>
<accession>A0ACB6S7S8</accession>
<dbReference type="Proteomes" id="UP000799754">
    <property type="component" value="Unassembled WGS sequence"/>
</dbReference>
<protein>
    <submittedName>
        <fullName evidence="1">Uncharacterized protein</fullName>
    </submittedName>
</protein>
<name>A0ACB6S7S8_9PLEO</name>
<gene>
    <name evidence="1" type="ORF">BU25DRAFT_363530</name>
</gene>
<dbReference type="EMBL" id="MU006708">
    <property type="protein sequence ID" value="KAF2630191.1"/>
    <property type="molecule type" value="Genomic_DNA"/>
</dbReference>
<organism evidence="1 2">
    <name type="scientific">Macroventuria anomochaeta</name>
    <dbReference type="NCBI Taxonomy" id="301207"/>
    <lineage>
        <taxon>Eukaryota</taxon>
        <taxon>Fungi</taxon>
        <taxon>Dikarya</taxon>
        <taxon>Ascomycota</taxon>
        <taxon>Pezizomycotina</taxon>
        <taxon>Dothideomycetes</taxon>
        <taxon>Pleosporomycetidae</taxon>
        <taxon>Pleosporales</taxon>
        <taxon>Pleosporineae</taxon>
        <taxon>Didymellaceae</taxon>
        <taxon>Macroventuria</taxon>
    </lineage>
</organism>
<evidence type="ECO:0000313" key="2">
    <source>
        <dbReference type="Proteomes" id="UP000799754"/>
    </source>
</evidence>
<comment type="caution">
    <text evidence="1">The sequence shown here is derived from an EMBL/GenBank/DDBJ whole genome shotgun (WGS) entry which is preliminary data.</text>
</comment>
<reference evidence="1" key="1">
    <citation type="journal article" date="2020" name="Stud. Mycol.">
        <title>101 Dothideomycetes genomes: a test case for predicting lifestyles and emergence of pathogens.</title>
        <authorList>
            <person name="Haridas S."/>
            <person name="Albert R."/>
            <person name="Binder M."/>
            <person name="Bloem J."/>
            <person name="Labutti K."/>
            <person name="Salamov A."/>
            <person name="Andreopoulos B."/>
            <person name="Baker S."/>
            <person name="Barry K."/>
            <person name="Bills G."/>
            <person name="Bluhm B."/>
            <person name="Cannon C."/>
            <person name="Castanera R."/>
            <person name="Culley D."/>
            <person name="Daum C."/>
            <person name="Ezra D."/>
            <person name="Gonzalez J."/>
            <person name="Henrissat B."/>
            <person name="Kuo A."/>
            <person name="Liang C."/>
            <person name="Lipzen A."/>
            <person name="Lutzoni F."/>
            <person name="Magnuson J."/>
            <person name="Mondo S."/>
            <person name="Nolan M."/>
            <person name="Ohm R."/>
            <person name="Pangilinan J."/>
            <person name="Park H.-J."/>
            <person name="Ramirez L."/>
            <person name="Alfaro M."/>
            <person name="Sun H."/>
            <person name="Tritt A."/>
            <person name="Yoshinaga Y."/>
            <person name="Zwiers L.-H."/>
            <person name="Turgeon B."/>
            <person name="Goodwin S."/>
            <person name="Spatafora J."/>
            <person name="Crous P."/>
            <person name="Grigoriev I."/>
        </authorList>
    </citation>
    <scope>NUCLEOTIDE SEQUENCE</scope>
    <source>
        <strain evidence="1">CBS 525.71</strain>
    </source>
</reference>
<keyword evidence="2" id="KW-1185">Reference proteome</keyword>
<evidence type="ECO:0000313" key="1">
    <source>
        <dbReference type="EMBL" id="KAF2630191.1"/>
    </source>
</evidence>
<proteinExistence type="predicted"/>